<dbReference type="EMBL" id="CP023036">
    <property type="protein sequence ID" value="AXY23367.1"/>
    <property type="molecule type" value="Genomic_DNA"/>
</dbReference>
<dbReference type="OrthoDB" id="116031at2"/>
<reference evidence="1 2" key="1">
    <citation type="submission" date="2017-08" db="EMBL/GenBank/DDBJ databases">
        <title>Complete genome sequence of Gluconacetobacter saccharivorans CV1 isolated from Fermented Vinegar.</title>
        <authorList>
            <person name="Kim S.-Y."/>
        </authorList>
    </citation>
    <scope>NUCLEOTIDE SEQUENCE [LARGE SCALE GENOMIC DNA]</scope>
    <source>
        <strain evidence="1 2">CV1</strain>
    </source>
</reference>
<dbReference type="AlphaFoldDB" id="A0A347WES4"/>
<dbReference type="Gene3D" id="2.30.110.10">
    <property type="entry name" value="Electron Transport, Fmn-binding Protein, Chain A"/>
    <property type="match status" value="1"/>
</dbReference>
<sequence>MTTTDLPPYARVRQAKRARYDAPAVHAILDAGLVAHVGFIMDGRPMVIPMAYGRDGDMLYIHGASTTRIIRDVTEGFPLCLTVSMVDGIVAARSAFHHSVNYRSVVVHGQAHHVTDPDGHDHALKVITEHLLPGRWAEVRPMLAKERKATGVLAMRIDTAAAKTRTGGPVDDAADYDLPIWAGVIPVVTALGRPVDDNRVVEGTPCPASLDAARHRFL</sequence>
<protein>
    <submittedName>
        <fullName evidence="1">Pyridoxamine 5'-phosphate oxidase</fullName>
    </submittedName>
</protein>
<evidence type="ECO:0000313" key="2">
    <source>
        <dbReference type="Proteomes" id="UP000264120"/>
    </source>
</evidence>
<proteinExistence type="predicted"/>
<dbReference type="SUPFAM" id="SSF50475">
    <property type="entry name" value="FMN-binding split barrel"/>
    <property type="match status" value="1"/>
</dbReference>
<dbReference type="InterPro" id="IPR012349">
    <property type="entry name" value="Split_barrel_FMN-bd"/>
</dbReference>
<dbReference type="PANTHER" id="PTHR34071">
    <property type="entry name" value="5-NITROIMIDAZOLE ANTIBIOTICS RESISTANCE PROTEIN, NIMA-FAMILY-RELATED PROTEIN-RELATED"/>
    <property type="match status" value="1"/>
</dbReference>
<dbReference type="KEGG" id="ksc:CD178_02620"/>
<name>A0A347WES4_9PROT</name>
<accession>A0A347WES4</accession>
<gene>
    <name evidence="1" type="ORF">CD178_02620</name>
</gene>
<dbReference type="RefSeq" id="WP_118963307.1">
    <property type="nucleotide sequence ID" value="NZ_CP023036.1"/>
</dbReference>
<keyword evidence="2" id="KW-1185">Reference proteome</keyword>
<dbReference type="Pfam" id="PF12900">
    <property type="entry name" value="Pyridox_ox_2"/>
    <property type="match status" value="1"/>
</dbReference>
<organism evidence="1 2">
    <name type="scientific">Komagataeibacter saccharivorans</name>
    <dbReference type="NCBI Taxonomy" id="265959"/>
    <lineage>
        <taxon>Bacteria</taxon>
        <taxon>Pseudomonadati</taxon>
        <taxon>Pseudomonadota</taxon>
        <taxon>Alphaproteobacteria</taxon>
        <taxon>Acetobacterales</taxon>
        <taxon>Acetobacteraceae</taxon>
        <taxon>Komagataeibacter</taxon>
    </lineage>
</organism>
<dbReference type="PANTHER" id="PTHR34071:SF2">
    <property type="entry name" value="FLAVIN-NUCLEOTIDE-BINDING PROTEIN"/>
    <property type="match status" value="1"/>
</dbReference>
<dbReference type="Proteomes" id="UP000264120">
    <property type="component" value="Chromosome"/>
</dbReference>
<dbReference type="InterPro" id="IPR024747">
    <property type="entry name" value="Pyridox_Oxase-rel"/>
</dbReference>
<evidence type="ECO:0000313" key="1">
    <source>
        <dbReference type="EMBL" id="AXY23367.1"/>
    </source>
</evidence>